<keyword evidence="6" id="KW-1185">Reference proteome</keyword>
<sequence>MRPEHTPQSVGLEDTAVRPAGSDTPFDTGEFRQVEATRKLRWPWIVSAVIAILLLAYVGYAWYSADRVARGTTVAGIEIGGMNTATATEHLSGEVAARVARPVEVVVEGTSVSVNPGDYSLSVDAAATVESLTGFTLNPVEIFHQLTGKGEVAPKVTVDDAALSAQVDTIRNSTGVEARNATLMMEGTTAQLSPAQAGRAVDPEATRTALIEQPLRGQERIELEAVPAEPAISTEAAEKARAELAGPLVSGDLTAKVGDRAVNLSPETLAQAASFVPEGAALQLKLDGKVLGDAVRAAAPDLLKPGVDARIEIVDHTTPTIIPSQDGVGIDDAALASGAQVAALRTAAAERLVELSPAPIPAAFSTADAEKLGVKEVVSEISTPLTSDSVRTTNLRVGTRKITDTLVKPDETFSLEAALGPIEYSEGFVSSGVVMNGFNNEALGGGLSQLATNVFNIGYLAGYEDVEHRPHTKHFSRYPMGRESTLWSGSIDVKWKNTTPYGAVIDTYLEGGYVVTKLWSTKYYDVETWTSEPRNYRQPVMTEGKGPDCEPQGLGDPGFTVTVSRTVKLGDKVVEDSSYDWTYQPDHGRTCPKPEPAAPPAPAPQAEGAPAPAPAPAPGH</sequence>
<dbReference type="AlphaFoldDB" id="A0AAW9HIG4"/>
<dbReference type="InterPro" id="IPR022029">
    <property type="entry name" value="YoaR-like_PG-bd"/>
</dbReference>
<feature type="region of interest" description="Disordered" evidence="1">
    <location>
        <begin position="537"/>
        <end position="557"/>
    </location>
</feature>
<accession>A0AAW9HIG4</accession>
<organism evidence="4 7">
    <name type="scientific">Actinotignum timonense</name>
    <dbReference type="NCBI Taxonomy" id="1870995"/>
    <lineage>
        <taxon>Bacteria</taxon>
        <taxon>Bacillati</taxon>
        <taxon>Actinomycetota</taxon>
        <taxon>Actinomycetes</taxon>
        <taxon>Actinomycetales</taxon>
        <taxon>Actinomycetaceae</taxon>
        <taxon>Actinotignum</taxon>
    </lineage>
</organism>
<dbReference type="Proteomes" id="UP001284901">
    <property type="component" value="Unassembled WGS sequence"/>
</dbReference>
<proteinExistence type="predicted"/>
<feature type="transmembrane region" description="Helical" evidence="2">
    <location>
        <begin position="42"/>
        <end position="63"/>
    </location>
</feature>
<dbReference type="PANTHER" id="PTHR35788">
    <property type="entry name" value="EXPORTED PROTEIN-RELATED"/>
    <property type="match status" value="1"/>
</dbReference>
<gene>
    <name evidence="4" type="ORF">R6G74_04755</name>
    <name evidence="5" type="ORF">R6P33_02960</name>
</gene>
<dbReference type="InterPro" id="IPR007391">
    <property type="entry name" value="Vancomycin_resist_VanW"/>
</dbReference>
<comment type="caution">
    <text evidence="4">The sequence shown here is derived from an EMBL/GenBank/DDBJ whole genome shotgun (WGS) entry which is preliminary data.</text>
</comment>
<dbReference type="PANTHER" id="PTHR35788:SF1">
    <property type="entry name" value="EXPORTED PROTEIN"/>
    <property type="match status" value="1"/>
</dbReference>
<dbReference type="GeneID" id="92814638"/>
<dbReference type="Pfam" id="PF04294">
    <property type="entry name" value="VanW"/>
    <property type="match status" value="1"/>
</dbReference>
<evidence type="ECO:0000313" key="4">
    <source>
        <dbReference type="EMBL" id="MDY5140620.1"/>
    </source>
</evidence>
<name>A0AAW9HIG4_9ACTO</name>
<evidence type="ECO:0000313" key="7">
    <source>
        <dbReference type="Proteomes" id="UP001288320"/>
    </source>
</evidence>
<reference evidence="4 6" key="1">
    <citation type="submission" date="2023-10" db="EMBL/GenBank/DDBJ databases">
        <title>Whole Genome based description of the genera Actinobaculum and Actinotignum reveals a complex phylogenetic relationship within the species included in the genus Actinotignum.</title>
        <authorList>
            <person name="Jensen C.S."/>
            <person name="Dargis R."/>
            <person name="Kemp M."/>
            <person name="Christensen J.J."/>
        </authorList>
    </citation>
    <scope>NUCLEOTIDE SEQUENCE</scope>
    <source>
        <strain evidence="5 6">SLA_B089</strain>
        <strain evidence="4">SLA_B245</strain>
    </source>
</reference>
<keyword evidence="2" id="KW-0472">Membrane</keyword>
<keyword evidence="2" id="KW-0812">Transmembrane</keyword>
<feature type="compositionally biased region" description="Pro residues" evidence="1">
    <location>
        <begin position="611"/>
        <end position="620"/>
    </location>
</feature>
<feature type="region of interest" description="Disordered" evidence="1">
    <location>
        <begin position="579"/>
        <end position="620"/>
    </location>
</feature>
<dbReference type="EMBL" id="JAWNFY010000006">
    <property type="protein sequence ID" value="MDY5145986.1"/>
    <property type="molecule type" value="Genomic_DNA"/>
</dbReference>
<keyword evidence="2" id="KW-1133">Transmembrane helix</keyword>
<dbReference type="RefSeq" id="WP_234984470.1">
    <property type="nucleotide sequence ID" value="NZ_CAUPFC010000016.1"/>
</dbReference>
<evidence type="ECO:0000259" key="3">
    <source>
        <dbReference type="Pfam" id="PF12229"/>
    </source>
</evidence>
<protein>
    <submittedName>
        <fullName evidence="4">VanW family protein</fullName>
    </submittedName>
</protein>
<evidence type="ECO:0000313" key="5">
    <source>
        <dbReference type="EMBL" id="MDY5145986.1"/>
    </source>
</evidence>
<feature type="region of interest" description="Disordered" evidence="1">
    <location>
        <begin position="1"/>
        <end position="28"/>
    </location>
</feature>
<evidence type="ECO:0000256" key="2">
    <source>
        <dbReference type="SAM" id="Phobius"/>
    </source>
</evidence>
<dbReference type="InterPro" id="IPR052913">
    <property type="entry name" value="Glycopeptide_resist_protein"/>
</dbReference>
<dbReference type="Proteomes" id="UP001288320">
    <property type="component" value="Unassembled WGS sequence"/>
</dbReference>
<dbReference type="Pfam" id="PF12229">
    <property type="entry name" value="PG_binding_4"/>
    <property type="match status" value="1"/>
</dbReference>
<feature type="domain" description="YoaR-like putative peptidoglycan binding" evidence="3">
    <location>
        <begin position="123"/>
        <end position="219"/>
    </location>
</feature>
<evidence type="ECO:0000256" key="1">
    <source>
        <dbReference type="SAM" id="MobiDB-lite"/>
    </source>
</evidence>
<evidence type="ECO:0000313" key="6">
    <source>
        <dbReference type="Proteomes" id="UP001284901"/>
    </source>
</evidence>
<dbReference type="EMBL" id="JAWNFV010000008">
    <property type="protein sequence ID" value="MDY5140620.1"/>
    <property type="molecule type" value="Genomic_DNA"/>
</dbReference>
<feature type="compositionally biased region" description="Pro residues" evidence="1">
    <location>
        <begin position="593"/>
        <end position="603"/>
    </location>
</feature>